<proteinExistence type="predicted"/>
<organism evidence="1 2">
    <name type="scientific">Erwinia pyri</name>
    <dbReference type="NCBI Taxonomy" id="3062598"/>
    <lineage>
        <taxon>Bacteria</taxon>
        <taxon>Pseudomonadati</taxon>
        <taxon>Pseudomonadota</taxon>
        <taxon>Gammaproteobacteria</taxon>
        <taxon>Enterobacterales</taxon>
        <taxon>Erwiniaceae</taxon>
        <taxon>Erwinia</taxon>
    </lineage>
</organism>
<reference evidence="1 2" key="1">
    <citation type="submission" date="2023-07" db="EMBL/GenBank/DDBJ databases">
        <title>Pathogenic bacteria of pear tree diseases.</title>
        <authorList>
            <person name="Zhang Z."/>
            <person name="He L."/>
            <person name="Huang R."/>
        </authorList>
    </citation>
    <scope>NUCLEOTIDE SEQUENCE [LARGE SCALE GENOMIC DNA]</scope>
    <source>
        <strain evidence="1 2">DE2</strain>
    </source>
</reference>
<gene>
    <name evidence="1" type="ORF">Q3V30_16275</name>
</gene>
<protein>
    <submittedName>
        <fullName evidence="1">Uncharacterized protein</fullName>
    </submittedName>
</protein>
<dbReference type="AlphaFoldDB" id="A0AA50DHA2"/>
<keyword evidence="2" id="KW-1185">Reference proteome</keyword>
<name>A0AA50DHA2_9GAMM</name>
<dbReference type="KEGG" id="epi:Q3V30_16275"/>
<evidence type="ECO:0000313" key="1">
    <source>
        <dbReference type="EMBL" id="WLS78009.1"/>
    </source>
</evidence>
<dbReference type="Proteomes" id="UP001228139">
    <property type="component" value="Chromosome"/>
</dbReference>
<dbReference type="RefSeq" id="WP_306207437.1">
    <property type="nucleotide sequence ID" value="NZ_CP132353.1"/>
</dbReference>
<accession>A0AA50DHA2</accession>
<dbReference type="EMBL" id="CP132353">
    <property type="protein sequence ID" value="WLS78009.1"/>
    <property type="molecule type" value="Genomic_DNA"/>
</dbReference>
<evidence type="ECO:0000313" key="2">
    <source>
        <dbReference type="Proteomes" id="UP001228139"/>
    </source>
</evidence>
<sequence>MLTKLRSSYHRLYQEEALIARKFIALHFFYASPAKNVVAQHHQPAAILAERAG</sequence>